<dbReference type="GO" id="GO:0005829">
    <property type="term" value="C:cytosol"/>
    <property type="evidence" value="ECO:0007669"/>
    <property type="project" value="TreeGrafter"/>
</dbReference>
<dbReference type="GO" id="GO:0017168">
    <property type="term" value="F:5-oxoprolinase (ATP-hydrolyzing) activity"/>
    <property type="evidence" value="ECO:0007669"/>
    <property type="project" value="TreeGrafter"/>
</dbReference>
<evidence type="ECO:0000259" key="3">
    <source>
        <dbReference type="Pfam" id="PF19278"/>
    </source>
</evidence>
<dbReference type="Pfam" id="PF05378">
    <property type="entry name" value="Hydant_A_N"/>
    <property type="match status" value="1"/>
</dbReference>
<dbReference type="GO" id="GO:0006749">
    <property type="term" value="P:glutathione metabolic process"/>
    <property type="evidence" value="ECO:0007669"/>
    <property type="project" value="TreeGrafter"/>
</dbReference>
<evidence type="ECO:0000259" key="1">
    <source>
        <dbReference type="Pfam" id="PF01968"/>
    </source>
</evidence>
<dbReference type="AlphaFoldDB" id="A0AA46X482"/>
<dbReference type="PANTHER" id="PTHR11365">
    <property type="entry name" value="5-OXOPROLINASE RELATED"/>
    <property type="match status" value="1"/>
</dbReference>
<dbReference type="RefSeq" id="WP_229583275.1">
    <property type="nucleotide sequence ID" value="NZ_CP083975.1"/>
</dbReference>
<dbReference type="Pfam" id="PF01968">
    <property type="entry name" value="Hydantoinase_A"/>
    <property type="match status" value="1"/>
</dbReference>
<protein>
    <submittedName>
        <fullName evidence="4">Hydantoinase/oxoprolinase family protein</fullName>
    </submittedName>
</protein>
<dbReference type="InterPro" id="IPR045079">
    <property type="entry name" value="Oxoprolinase-like"/>
</dbReference>
<gene>
    <name evidence="4" type="ORF">KUM34_028200</name>
</gene>
<proteinExistence type="predicted"/>
<dbReference type="InterPro" id="IPR002821">
    <property type="entry name" value="Hydantoinase_A"/>
</dbReference>
<geneLocation type="plasmid" evidence="4 5">
    <name>pGD02.2.1</name>
</geneLocation>
<evidence type="ECO:0000313" key="5">
    <source>
        <dbReference type="Proteomes" id="UP001162740"/>
    </source>
</evidence>
<dbReference type="InterPro" id="IPR043129">
    <property type="entry name" value="ATPase_NBD"/>
</dbReference>
<dbReference type="InterPro" id="IPR008040">
    <property type="entry name" value="Hydant_A_N"/>
</dbReference>
<feature type="domain" description="Hydantoinase A/oxoprolinase" evidence="1">
    <location>
        <begin position="199"/>
        <end position="482"/>
    </location>
</feature>
<organism evidence="4 5">
    <name type="scientific">Rhodococcus rhodochrous</name>
    <dbReference type="NCBI Taxonomy" id="1829"/>
    <lineage>
        <taxon>Bacteria</taxon>
        <taxon>Bacillati</taxon>
        <taxon>Actinomycetota</taxon>
        <taxon>Actinomycetes</taxon>
        <taxon>Mycobacteriales</taxon>
        <taxon>Nocardiaceae</taxon>
        <taxon>Rhodococcus</taxon>
    </lineage>
</organism>
<dbReference type="InterPro" id="IPR049517">
    <property type="entry name" value="ACX-like_C"/>
</dbReference>
<name>A0AA46X482_RHORH</name>
<dbReference type="PANTHER" id="PTHR11365:SF23">
    <property type="entry name" value="HYPOTHETICAL 5-OXOPROLINASE (EUROFUNG)-RELATED"/>
    <property type="match status" value="1"/>
</dbReference>
<dbReference type="EMBL" id="CP083975">
    <property type="protein sequence ID" value="UZF48237.1"/>
    <property type="molecule type" value="Genomic_DNA"/>
</dbReference>
<evidence type="ECO:0000313" key="4">
    <source>
        <dbReference type="EMBL" id="UZF48237.1"/>
    </source>
</evidence>
<reference evidence="4 5" key="1">
    <citation type="journal article" date="2021" name="Front. Microbiol.">
        <title>Bacterial Transformation of Aromatic Monomers in Softwood Black Liquor.</title>
        <authorList>
            <person name="Navas L.E."/>
            <person name="Dexter G."/>
            <person name="Liu J."/>
            <person name="Levy-Booth D."/>
            <person name="Cho M."/>
            <person name="Jang S.K."/>
            <person name="Mansfield S.D."/>
            <person name="Renneckar S."/>
            <person name="Mohn W.W."/>
            <person name="Eltis L.D."/>
        </authorList>
    </citation>
    <scope>NUCLEOTIDE SEQUENCE [LARGE SCALE GENOMIC DNA]</scope>
    <source>
        <strain evidence="4 5">GD02</strain>
    </source>
</reference>
<dbReference type="Proteomes" id="UP001162740">
    <property type="component" value="Plasmid pGD02.2.1"/>
</dbReference>
<dbReference type="SUPFAM" id="SSF53067">
    <property type="entry name" value="Actin-like ATPase domain"/>
    <property type="match status" value="1"/>
</dbReference>
<feature type="domain" description="Hydantoinase/oxoprolinase N-terminal" evidence="2">
    <location>
        <begin position="2"/>
        <end position="178"/>
    </location>
</feature>
<feature type="domain" description="Acetophenone carboxylase-like C-terminal" evidence="3">
    <location>
        <begin position="496"/>
        <end position="662"/>
    </location>
</feature>
<accession>A0AA46X482</accession>
<keyword evidence="4" id="KW-0614">Plasmid</keyword>
<dbReference type="Pfam" id="PF19278">
    <property type="entry name" value="Hydant_A_C"/>
    <property type="match status" value="1"/>
</dbReference>
<sequence length="675" mass="72259">MIGVDVGGSFTDLVAIRDGQIHTVKVSTNVAEPHEAVLLGAKEIGAEKANVFNHASTHGLNAIITRRLPKVAFLTTTGHRDLLDAGRVWRPVEGLTDPGWRRSFGDASRPLVPRYLRRGIKERLTAAGDVLIELDEAQARDELQVLATCGVQGVAICLLHSYVNNAHEKRLRELVREVLGDIPVSISSEVSPLAKEYPRASTTVVDVFMKLIYTEYTEKLEVGLQGIGFTGDLNFADGAAHLVPAQNAVKHPFKIVFSGPAAGTVSSAHFGKLIGVSELLCADIGGTSCDISLVTGSQPFVDTTIELEHDLVVNTLSNEISAIGAGGGSIVTINGAGDLLVGPGSAGANPGPACYGLGGAHPTTTDACLLMGIVDGQNFAGGRLTLDPDLSRQAFERLDTKLTLEQRISFAFHIGIHNIAEGLTNVAVSHGIDPRDYSLIAYGAAGPMLLPATLQYVKAKEIVVPPHPGLFSALGLVSSDLVYAASKSAYHVLSVDVADEVTKIFREMEDELRTSIPEVQRDSVVFERTFDGRLVGQSWETPFVKAPAGDLTADSIDQMIEAFHDTYLERSGNRFEFIPVQAATFRVQAVAPTPKVEYPIVESRTSGNPEPTGTTTIKYLTADDIQAQVYERATLMAGDVINGPAVIREALSTTFVVPNQQAIVGKYGELRIRQL</sequence>
<evidence type="ECO:0000259" key="2">
    <source>
        <dbReference type="Pfam" id="PF05378"/>
    </source>
</evidence>